<gene>
    <name evidence="2" type="ORF">GALMADRAFT_148060</name>
</gene>
<organism evidence="2 3">
    <name type="scientific">Galerina marginata (strain CBS 339.88)</name>
    <dbReference type="NCBI Taxonomy" id="685588"/>
    <lineage>
        <taxon>Eukaryota</taxon>
        <taxon>Fungi</taxon>
        <taxon>Dikarya</taxon>
        <taxon>Basidiomycota</taxon>
        <taxon>Agaricomycotina</taxon>
        <taxon>Agaricomycetes</taxon>
        <taxon>Agaricomycetidae</taxon>
        <taxon>Agaricales</taxon>
        <taxon>Agaricineae</taxon>
        <taxon>Strophariaceae</taxon>
        <taxon>Galerina</taxon>
    </lineage>
</organism>
<dbReference type="AlphaFoldDB" id="A0A067S5N5"/>
<keyword evidence="3" id="KW-1185">Reference proteome</keyword>
<dbReference type="EMBL" id="KL142426">
    <property type="protein sequence ID" value="KDR66150.1"/>
    <property type="molecule type" value="Genomic_DNA"/>
</dbReference>
<sequence length="364" mass="39593">MGLVDLAPDHHHGLVLFPVTAFKTSRRSLVIRDATNLVPRCEPPAFEGRGPTSWGFWMGYGGKGRQGETLERETRVFSTPDVTLSNHSPSPFVFYAESDLPAPSALNSAFVISPGELTKIDLASERPAVVPSATFTVFAHLHHRLSTAGCRKSSGSPAAAASLIQAAGLFETTRLARLLLTPPAHFATIRGTGENSSTTAAGRRRIEGVVVTRHRPALLPTTALDGPIASKRRTAPLRTRTLLRASFTLPGPSTCTHPPTPACWHTHRTQNGIPEGRRRSWDGMERRRRRQGGKGGSCRGTPSSNERELNLKFTLVGASHILPPTCSLPFITTEITFPAPGETFGDYEWTMWPNLVHDFASAFH</sequence>
<evidence type="ECO:0000256" key="1">
    <source>
        <dbReference type="SAM" id="MobiDB-lite"/>
    </source>
</evidence>
<name>A0A067S5N5_GALM3</name>
<evidence type="ECO:0000313" key="2">
    <source>
        <dbReference type="EMBL" id="KDR66150.1"/>
    </source>
</evidence>
<reference evidence="3" key="1">
    <citation type="journal article" date="2014" name="Proc. Natl. Acad. Sci. U.S.A.">
        <title>Extensive sampling of basidiomycete genomes demonstrates inadequacy of the white-rot/brown-rot paradigm for wood decay fungi.</title>
        <authorList>
            <person name="Riley R."/>
            <person name="Salamov A.A."/>
            <person name="Brown D.W."/>
            <person name="Nagy L.G."/>
            <person name="Floudas D."/>
            <person name="Held B.W."/>
            <person name="Levasseur A."/>
            <person name="Lombard V."/>
            <person name="Morin E."/>
            <person name="Otillar R."/>
            <person name="Lindquist E.A."/>
            <person name="Sun H."/>
            <person name="LaButti K.M."/>
            <person name="Schmutz J."/>
            <person name="Jabbour D."/>
            <person name="Luo H."/>
            <person name="Baker S.E."/>
            <person name="Pisabarro A.G."/>
            <person name="Walton J.D."/>
            <person name="Blanchette R.A."/>
            <person name="Henrissat B."/>
            <person name="Martin F."/>
            <person name="Cullen D."/>
            <person name="Hibbett D.S."/>
            <person name="Grigoriev I.V."/>
        </authorList>
    </citation>
    <scope>NUCLEOTIDE SEQUENCE [LARGE SCALE GENOMIC DNA]</scope>
    <source>
        <strain evidence="3">CBS 339.88</strain>
    </source>
</reference>
<evidence type="ECO:0000313" key="3">
    <source>
        <dbReference type="Proteomes" id="UP000027222"/>
    </source>
</evidence>
<dbReference type="Proteomes" id="UP000027222">
    <property type="component" value="Unassembled WGS sequence"/>
</dbReference>
<dbReference type="HOGENOM" id="CLU_760858_0_0_1"/>
<proteinExistence type="predicted"/>
<feature type="compositionally biased region" description="Basic and acidic residues" evidence="1">
    <location>
        <begin position="275"/>
        <end position="285"/>
    </location>
</feature>
<accession>A0A067S5N5</accession>
<protein>
    <submittedName>
        <fullName evidence="2">Uncharacterized protein</fullName>
    </submittedName>
</protein>
<feature type="region of interest" description="Disordered" evidence="1">
    <location>
        <begin position="250"/>
        <end position="305"/>
    </location>
</feature>